<evidence type="ECO:0000256" key="1">
    <source>
        <dbReference type="SAM" id="MobiDB-lite"/>
    </source>
</evidence>
<dbReference type="EMBL" id="JACDXW010000009">
    <property type="protein sequence ID" value="MCB5364831.1"/>
    <property type="molecule type" value="Genomic_DNA"/>
</dbReference>
<accession>A0ABS8CFL7</accession>
<feature type="region of interest" description="Disordered" evidence="1">
    <location>
        <begin position="149"/>
        <end position="168"/>
    </location>
</feature>
<dbReference type="PROSITE" id="PS51257">
    <property type="entry name" value="PROKAR_LIPOPROTEIN"/>
    <property type="match status" value="1"/>
</dbReference>
<proteinExistence type="predicted"/>
<dbReference type="RefSeq" id="WP_226955246.1">
    <property type="nucleotide sequence ID" value="NZ_JACDXW010000009.1"/>
</dbReference>
<evidence type="ECO:0000313" key="3">
    <source>
        <dbReference type="EMBL" id="MCB5364831.1"/>
    </source>
</evidence>
<reference evidence="3 4" key="1">
    <citation type="submission" date="2020-07" db="EMBL/GenBank/DDBJ databases">
        <title>Pusillimonas sp. nov., isolated from poultry manure in Taiwan.</title>
        <authorList>
            <person name="Lin S.-Y."/>
            <person name="Tang Y.-S."/>
            <person name="Young C.-C."/>
        </authorList>
    </citation>
    <scope>NUCLEOTIDE SEQUENCE [LARGE SCALE GENOMIC DNA]</scope>
    <source>
        <strain evidence="3 4">CC-YST705</strain>
    </source>
</reference>
<name>A0ABS8CFL7_9BURK</name>
<keyword evidence="4" id="KW-1185">Reference proteome</keyword>
<gene>
    <name evidence="3" type="ORF">H0484_13870</name>
</gene>
<evidence type="ECO:0008006" key="5">
    <source>
        <dbReference type="Google" id="ProtNLM"/>
    </source>
</evidence>
<evidence type="ECO:0000256" key="2">
    <source>
        <dbReference type="SAM" id="SignalP"/>
    </source>
</evidence>
<feature type="signal peptide" evidence="2">
    <location>
        <begin position="1"/>
        <end position="22"/>
    </location>
</feature>
<organism evidence="3 4">
    <name type="scientific">Mesopusillimonas faecipullorum</name>
    <dbReference type="NCBI Taxonomy" id="2755040"/>
    <lineage>
        <taxon>Bacteria</taxon>
        <taxon>Pseudomonadati</taxon>
        <taxon>Pseudomonadota</taxon>
        <taxon>Betaproteobacteria</taxon>
        <taxon>Burkholderiales</taxon>
        <taxon>Alcaligenaceae</taxon>
        <taxon>Mesopusillimonas</taxon>
    </lineage>
</organism>
<comment type="caution">
    <text evidence="3">The sequence shown here is derived from an EMBL/GenBank/DDBJ whole genome shotgun (WGS) entry which is preliminary data.</text>
</comment>
<feature type="chain" id="PRO_5046740272" description="Lipoprotein" evidence="2">
    <location>
        <begin position="23"/>
        <end position="168"/>
    </location>
</feature>
<dbReference type="Proteomes" id="UP000776983">
    <property type="component" value="Unassembled WGS sequence"/>
</dbReference>
<protein>
    <recommendedName>
        <fullName evidence="5">Lipoprotein</fullName>
    </recommendedName>
</protein>
<keyword evidence="2" id="KW-0732">Signal</keyword>
<sequence>MMKRWMGVLACLATVGCASTGAGSGSIGLSQLERETYQRESRRLPMDFVKIQRAVFRHQALCGGDVKFAVDGSNATYARITKAYKPGAENLSATLVLGLQMMQDLTTKADLFSYYTPSKAQINSIYNVILRPDLCPGQEGNEDWIEIESEEEDSDGGLEGSEPGIRIL</sequence>
<evidence type="ECO:0000313" key="4">
    <source>
        <dbReference type="Proteomes" id="UP000776983"/>
    </source>
</evidence>